<gene>
    <name evidence="2" type="ORF">AVDCRST_MAG88-1442</name>
</gene>
<name>A0A6J4UWV6_9BACT</name>
<feature type="compositionally biased region" description="Basic residues" evidence="1">
    <location>
        <begin position="27"/>
        <end position="81"/>
    </location>
</feature>
<organism evidence="2">
    <name type="scientific">uncultured Thermomicrobiales bacterium</name>
    <dbReference type="NCBI Taxonomy" id="1645740"/>
    <lineage>
        <taxon>Bacteria</taxon>
        <taxon>Pseudomonadati</taxon>
        <taxon>Thermomicrobiota</taxon>
        <taxon>Thermomicrobia</taxon>
        <taxon>Thermomicrobiales</taxon>
        <taxon>environmental samples</taxon>
    </lineage>
</organism>
<feature type="non-terminal residue" evidence="2">
    <location>
        <position position="1"/>
    </location>
</feature>
<feature type="compositionally biased region" description="Basic and acidic residues" evidence="1">
    <location>
        <begin position="1"/>
        <end position="22"/>
    </location>
</feature>
<keyword evidence="2" id="KW-0560">Oxidoreductase</keyword>
<evidence type="ECO:0000313" key="2">
    <source>
        <dbReference type="EMBL" id="CAA9560262.1"/>
    </source>
</evidence>
<accession>A0A6J4UWV6</accession>
<sequence>GDAARRAGDRCGRTDWRGDRPGLRGVGRPRRRRRPRRRPARGARPRHRGRRGRGHSPPGRRRRRRGGRAARRRGGRRRGAARRSGELRGNLPQRAGGGNGHCRVGPRLRREPPRPIPAQPGGRPPHARARYRGVDREHQLGRRLVGPHRRRPLLRLEGGAGDAHQGPGDRTRPAPDPGQCRRAGPDPRPGAGGAGPRRHQPLRRDLTRGHPARPYRPAGGYRRRGRLPLLRSGSVDDRHGPRGQRGLASRPDPPAAEQARIQRSV</sequence>
<evidence type="ECO:0000256" key="1">
    <source>
        <dbReference type="SAM" id="MobiDB-lite"/>
    </source>
</evidence>
<protein>
    <submittedName>
        <fullName evidence="2">3-oxoacyl-[acyl-carrier protein] reductase</fullName>
        <ecNumber evidence="2">1.1.1.100</ecNumber>
    </submittedName>
</protein>
<dbReference type="EC" id="1.1.1.100" evidence="2"/>
<feature type="region of interest" description="Disordered" evidence="1">
    <location>
        <begin position="1"/>
        <end position="265"/>
    </location>
</feature>
<dbReference type="GO" id="GO:0004316">
    <property type="term" value="F:3-oxoacyl-[acyl-carrier-protein] reductase (NADPH) activity"/>
    <property type="evidence" value="ECO:0007669"/>
    <property type="project" value="UniProtKB-EC"/>
</dbReference>
<reference evidence="2" key="1">
    <citation type="submission" date="2020-02" db="EMBL/GenBank/DDBJ databases">
        <authorList>
            <person name="Meier V. D."/>
        </authorList>
    </citation>
    <scope>NUCLEOTIDE SEQUENCE</scope>
    <source>
        <strain evidence="2">AVDCRST_MAG88</strain>
    </source>
</reference>
<proteinExistence type="predicted"/>
<dbReference type="AlphaFoldDB" id="A0A6J4UWV6"/>
<feature type="non-terminal residue" evidence="2">
    <location>
        <position position="265"/>
    </location>
</feature>
<dbReference type="EMBL" id="CADCWM010000452">
    <property type="protein sequence ID" value="CAA9560262.1"/>
    <property type="molecule type" value="Genomic_DNA"/>
</dbReference>